<reference evidence="1" key="1">
    <citation type="submission" date="2022-08" db="EMBL/GenBank/DDBJ databases">
        <title>Genome Sequence of Lecanicillium fungicola.</title>
        <authorList>
            <person name="Buettner E."/>
        </authorList>
    </citation>
    <scope>NUCLEOTIDE SEQUENCE</scope>
    <source>
        <strain evidence="1">Babe33</strain>
    </source>
</reference>
<organism evidence="1 2">
    <name type="scientific">Zarea fungicola</name>
    <dbReference type="NCBI Taxonomy" id="93591"/>
    <lineage>
        <taxon>Eukaryota</taxon>
        <taxon>Fungi</taxon>
        <taxon>Dikarya</taxon>
        <taxon>Ascomycota</taxon>
        <taxon>Pezizomycotina</taxon>
        <taxon>Sordariomycetes</taxon>
        <taxon>Hypocreomycetidae</taxon>
        <taxon>Hypocreales</taxon>
        <taxon>Cordycipitaceae</taxon>
        <taxon>Zarea</taxon>
    </lineage>
</organism>
<proteinExistence type="predicted"/>
<sequence>MTQIAGHGVLVAQGSLHQLQRRELNHAFSYRHIKNLYPIFWSKGVEMVRAIAGTIAARPMERKTVQMSDWTSLVTLDIIGLAVIGHDFGSLQAPSNELNQKYKEMLSLPDGIEQYIELFTLLFLPQYFDWLPTRRQWAVKVGASYIRNMARELIAEKKREMESGVAAGVDIISVSLEKGRLSEENLTEQLLTFLAAGHESTSTALQWAVYATCKHPDVQRRLRNEVRSLLPSIDHEQTMTAGLLDSLPYLNAVCNEVLRCYPPVRETDRVAVRDTMVDGTFIPRGTKFRLVQEAVNHDKEFWGDDADQFDPERWMTTGNGNSGGASSNYAFLTFIHGPRSCIGSGFAKAELACLVAVLVGRFEMELQDPGAKLEVEGFATQKPKDGVIVRLKELKGW</sequence>
<name>A0ACC1NXA0_9HYPO</name>
<accession>A0ACC1NXA0</accession>
<protein>
    <submittedName>
        <fullName evidence="1">Uncharacterized protein</fullName>
    </submittedName>
</protein>
<evidence type="ECO:0000313" key="2">
    <source>
        <dbReference type="Proteomes" id="UP001143910"/>
    </source>
</evidence>
<comment type="caution">
    <text evidence="1">The sequence shown here is derived from an EMBL/GenBank/DDBJ whole genome shotgun (WGS) entry which is preliminary data.</text>
</comment>
<dbReference type="EMBL" id="JANJQO010000011">
    <property type="protein sequence ID" value="KAJ2983952.1"/>
    <property type="molecule type" value="Genomic_DNA"/>
</dbReference>
<evidence type="ECO:0000313" key="1">
    <source>
        <dbReference type="EMBL" id="KAJ2983952.1"/>
    </source>
</evidence>
<keyword evidence="2" id="KW-1185">Reference proteome</keyword>
<gene>
    <name evidence="1" type="ORF">NQ176_g329</name>
</gene>
<dbReference type="Proteomes" id="UP001143910">
    <property type="component" value="Unassembled WGS sequence"/>
</dbReference>